<evidence type="ECO:0000313" key="1">
    <source>
        <dbReference type="EMBL" id="GGO83418.1"/>
    </source>
</evidence>
<protein>
    <submittedName>
        <fullName evidence="1">Uncharacterized protein</fullName>
    </submittedName>
</protein>
<dbReference type="AlphaFoldDB" id="A0A917ZHN8"/>
<dbReference type="Proteomes" id="UP000641932">
    <property type="component" value="Unassembled WGS sequence"/>
</dbReference>
<evidence type="ECO:0000313" key="2">
    <source>
        <dbReference type="Proteomes" id="UP000641932"/>
    </source>
</evidence>
<reference evidence="1" key="1">
    <citation type="journal article" date="2014" name="Int. J. Syst. Evol. Microbiol.">
        <title>Complete genome sequence of Corynebacterium casei LMG S-19264T (=DSM 44701T), isolated from a smear-ripened cheese.</title>
        <authorList>
            <consortium name="US DOE Joint Genome Institute (JGI-PGF)"/>
            <person name="Walter F."/>
            <person name="Albersmeier A."/>
            <person name="Kalinowski J."/>
            <person name="Ruckert C."/>
        </authorList>
    </citation>
    <scope>NUCLEOTIDE SEQUENCE</scope>
    <source>
        <strain evidence="1">CGMCC 4.7201</strain>
    </source>
</reference>
<proteinExistence type="predicted"/>
<keyword evidence="2" id="KW-1185">Reference proteome</keyword>
<comment type="caution">
    <text evidence="1">The sequence shown here is derived from an EMBL/GenBank/DDBJ whole genome shotgun (WGS) entry which is preliminary data.</text>
</comment>
<organism evidence="1 2">
    <name type="scientific">Wenjunlia tyrosinilytica</name>
    <dbReference type="NCBI Taxonomy" id="1544741"/>
    <lineage>
        <taxon>Bacteria</taxon>
        <taxon>Bacillati</taxon>
        <taxon>Actinomycetota</taxon>
        <taxon>Actinomycetes</taxon>
        <taxon>Kitasatosporales</taxon>
        <taxon>Streptomycetaceae</taxon>
        <taxon>Wenjunlia</taxon>
    </lineage>
</organism>
<sequence length="73" mass="8013">MWSRARLVERRRASATVARVPQGKGRRVPGNPPALALLGYGSPWTCGPTLLEKLLPLLWSQLVDQVIAPRRAG</sequence>
<accession>A0A917ZHN8</accession>
<gene>
    <name evidence="1" type="ORF">GCM10012280_12370</name>
</gene>
<dbReference type="EMBL" id="BMMS01000004">
    <property type="protein sequence ID" value="GGO83418.1"/>
    <property type="molecule type" value="Genomic_DNA"/>
</dbReference>
<name>A0A917ZHN8_9ACTN</name>
<reference evidence="1" key="2">
    <citation type="submission" date="2020-09" db="EMBL/GenBank/DDBJ databases">
        <authorList>
            <person name="Sun Q."/>
            <person name="Zhou Y."/>
        </authorList>
    </citation>
    <scope>NUCLEOTIDE SEQUENCE</scope>
    <source>
        <strain evidence="1">CGMCC 4.7201</strain>
    </source>
</reference>